<evidence type="ECO:0000313" key="2">
    <source>
        <dbReference type="EMBL" id="PPB80671.1"/>
    </source>
</evidence>
<feature type="region of interest" description="Disordered" evidence="1">
    <location>
        <begin position="36"/>
        <end position="60"/>
    </location>
</feature>
<feature type="compositionally biased region" description="Basic residues" evidence="1">
    <location>
        <begin position="1"/>
        <end position="10"/>
    </location>
</feature>
<name>A0A2P5K6K3_9BURK</name>
<sequence>MTRGRKKWRVRQAFEPSRHAQEQLQKAYEQLSPIETRSTVQSCAGRSATSNQASLKRGRQ</sequence>
<evidence type="ECO:0000256" key="1">
    <source>
        <dbReference type="SAM" id="MobiDB-lite"/>
    </source>
</evidence>
<feature type="compositionally biased region" description="Polar residues" evidence="1">
    <location>
        <begin position="36"/>
        <end position="54"/>
    </location>
</feature>
<proteinExistence type="predicted"/>
<protein>
    <submittedName>
        <fullName evidence="2">Uncharacterized protein</fullName>
    </submittedName>
</protein>
<accession>A0A2P5K6K3</accession>
<reference evidence="2 3" key="1">
    <citation type="submission" date="2018-01" db="EMBL/GenBank/DDBJ databases">
        <title>Genomic Encyclopedia of Type Strains, Phase III (KMG-III): the genomes of soil and plant-associated and newly described type strains.</title>
        <authorList>
            <person name="Whitman W."/>
        </authorList>
    </citation>
    <scope>NUCLEOTIDE SEQUENCE [LARGE SCALE GENOMIC DNA]</scope>
    <source>
        <strain evidence="2 3">HKI456</strain>
    </source>
</reference>
<dbReference type="EMBL" id="PRDW01000030">
    <property type="protein sequence ID" value="PPB80671.1"/>
    <property type="molecule type" value="Genomic_DNA"/>
</dbReference>
<dbReference type="Proteomes" id="UP000243096">
    <property type="component" value="Unassembled WGS sequence"/>
</dbReference>
<feature type="region of interest" description="Disordered" evidence="1">
    <location>
        <begin position="1"/>
        <end position="21"/>
    </location>
</feature>
<organism evidence="2 3">
    <name type="scientific">Mycetohabitans endofungorum</name>
    <dbReference type="NCBI Taxonomy" id="417203"/>
    <lineage>
        <taxon>Bacteria</taxon>
        <taxon>Pseudomonadati</taxon>
        <taxon>Pseudomonadota</taxon>
        <taxon>Betaproteobacteria</taxon>
        <taxon>Burkholderiales</taxon>
        <taxon>Burkholderiaceae</taxon>
        <taxon>Mycetohabitans</taxon>
    </lineage>
</organism>
<evidence type="ECO:0000313" key="3">
    <source>
        <dbReference type="Proteomes" id="UP000243096"/>
    </source>
</evidence>
<dbReference type="AlphaFoldDB" id="A0A2P5K6K3"/>
<gene>
    <name evidence="2" type="ORF">B0O95_13013</name>
</gene>
<keyword evidence="3" id="KW-1185">Reference proteome</keyword>
<comment type="caution">
    <text evidence="2">The sequence shown here is derived from an EMBL/GenBank/DDBJ whole genome shotgun (WGS) entry which is preliminary data.</text>
</comment>